<dbReference type="RefSeq" id="XP_023460948.1">
    <property type="nucleotide sequence ID" value="XM_023614453.1"/>
</dbReference>
<name>A0A2G4SEM5_RHIZD</name>
<reference evidence="1 2" key="1">
    <citation type="journal article" date="2016" name="Proc. Natl. Acad. Sci. U.S.A.">
        <title>Lipid metabolic changes in an early divergent fungus govern the establishment of a mutualistic symbiosis with endobacteria.</title>
        <authorList>
            <person name="Lastovetsky O.A."/>
            <person name="Gaspar M.L."/>
            <person name="Mondo S.J."/>
            <person name="LaButti K.M."/>
            <person name="Sandor L."/>
            <person name="Grigoriev I.V."/>
            <person name="Henry S.A."/>
            <person name="Pawlowska T.E."/>
        </authorList>
    </citation>
    <scope>NUCLEOTIDE SEQUENCE [LARGE SCALE GENOMIC DNA]</scope>
    <source>
        <strain evidence="1 2">ATCC 52813</strain>
    </source>
</reference>
<accession>A0A2G4SEM5</accession>
<dbReference type="EMBL" id="KZ303886">
    <property type="protein sequence ID" value="PHZ07240.1"/>
    <property type="molecule type" value="Genomic_DNA"/>
</dbReference>
<dbReference type="AlphaFoldDB" id="A0A2G4SEM5"/>
<evidence type="ECO:0000313" key="2">
    <source>
        <dbReference type="Proteomes" id="UP000242254"/>
    </source>
</evidence>
<dbReference type="Proteomes" id="UP000242254">
    <property type="component" value="Unassembled WGS sequence"/>
</dbReference>
<sequence length="218" mass="25171">MEDVLTQIADPNIVLEPITTQKLYLSTTRPSVSKPFVEKETAKPIASKLKTSATQYTDYSDSTREILIDRILESPEERGRATRLAKQLGINPRTAQRWWVQYQKSGEVPYKQSRFNSGPECLFTSTHQDFVQSIVDKDPQLFTKDIIDRLSEEFKGFTISKTKLNHHLRNTMLISVKSYSLLFNSCICFLNFVPHPEYTYSCVGYSWRVLIFACKLIK</sequence>
<protein>
    <submittedName>
        <fullName evidence="1">Uncharacterized protein</fullName>
    </submittedName>
</protein>
<proteinExistence type="predicted"/>
<dbReference type="InterPro" id="IPR009057">
    <property type="entry name" value="Homeodomain-like_sf"/>
</dbReference>
<dbReference type="SUPFAM" id="SSF46689">
    <property type="entry name" value="Homeodomain-like"/>
    <property type="match status" value="1"/>
</dbReference>
<keyword evidence="2" id="KW-1185">Reference proteome</keyword>
<gene>
    <name evidence="1" type="ORF">RHIMIDRAFT_304624</name>
</gene>
<evidence type="ECO:0000313" key="1">
    <source>
        <dbReference type="EMBL" id="PHZ07240.1"/>
    </source>
</evidence>
<dbReference type="GeneID" id="35445442"/>
<organism evidence="1 2">
    <name type="scientific">Rhizopus microsporus ATCC 52813</name>
    <dbReference type="NCBI Taxonomy" id="1340429"/>
    <lineage>
        <taxon>Eukaryota</taxon>
        <taxon>Fungi</taxon>
        <taxon>Fungi incertae sedis</taxon>
        <taxon>Mucoromycota</taxon>
        <taxon>Mucoromycotina</taxon>
        <taxon>Mucoromycetes</taxon>
        <taxon>Mucorales</taxon>
        <taxon>Mucorineae</taxon>
        <taxon>Rhizopodaceae</taxon>
        <taxon>Rhizopus</taxon>
    </lineage>
</organism>